<dbReference type="Proteomes" id="UP000673197">
    <property type="component" value="Unassembled WGS sequence"/>
</dbReference>
<dbReference type="Pfam" id="PF21527">
    <property type="entry name" value="Stv"/>
    <property type="match status" value="1"/>
</dbReference>
<dbReference type="Pfam" id="PF20178">
    <property type="entry name" value="ToxA_N"/>
    <property type="match status" value="2"/>
</dbReference>
<organism evidence="4 5">
    <name type="scientific">Pseudomonas alliivorans</name>
    <dbReference type="NCBI Taxonomy" id="2810613"/>
    <lineage>
        <taxon>Bacteria</taxon>
        <taxon>Pseudomonadati</taxon>
        <taxon>Pseudomonadota</taxon>
        <taxon>Gammaproteobacteria</taxon>
        <taxon>Pseudomonadales</taxon>
        <taxon>Pseudomonadaceae</taxon>
        <taxon>Pseudomonas</taxon>
    </lineage>
</organism>
<comment type="caution">
    <text evidence="4">The sequence shown here is derived from an EMBL/GenBank/DDBJ whole genome shotgun (WGS) entry which is preliminary data.</text>
</comment>
<dbReference type="EMBL" id="JAFFZW010000008">
    <property type="protein sequence ID" value="MBP0947680.1"/>
    <property type="molecule type" value="Genomic_DNA"/>
</dbReference>
<keyword evidence="5" id="KW-1185">Reference proteome</keyword>
<dbReference type="InterPro" id="IPR049002">
    <property type="entry name" value="Stv"/>
</dbReference>
<dbReference type="InterPro" id="IPR046673">
    <property type="entry name" value="ToxA_N"/>
</dbReference>
<evidence type="ECO:0000313" key="4">
    <source>
        <dbReference type="EMBL" id="MBP0947680.1"/>
    </source>
</evidence>
<evidence type="ECO:0000313" key="5">
    <source>
        <dbReference type="Proteomes" id="UP000673197"/>
    </source>
</evidence>
<name>A0ABS4CAG0_9PSED</name>
<feature type="domain" description="Dermonecrotic toxin N-terminal" evidence="2">
    <location>
        <begin position="422"/>
        <end position="678"/>
    </location>
</feature>
<proteinExistence type="predicted"/>
<protein>
    <recommendedName>
        <fullName evidence="6">Dermonecrotic toxin</fullName>
    </recommendedName>
</protein>
<evidence type="ECO:0008006" key="6">
    <source>
        <dbReference type="Google" id="ProtNLM"/>
    </source>
</evidence>
<evidence type="ECO:0000259" key="3">
    <source>
        <dbReference type="Pfam" id="PF21527"/>
    </source>
</evidence>
<dbReference type="RefSeq" id="WP_210043094.1">
    <property type="nucleotide sequence ID" value="NZ_JAFFZW010000008.1"/>
</dbReference>
<accession>A0ABS4CAG0</accession>
<feature type="domain" description="Dermonecrotic toxin N-terminal" evidence="2">
    <location>
        <begin position="113"/>
        <end position="324"/>
    </location>
</feature>
<evidence type="ECO:0000256" key="1">
    <source>
        <dbReference type="SAM" id="MobiDB-lite"/>
    </source>
</evidence>
<gene>
    <name evidence="4" type="ORF">JTJ32_20330</name>
</gene>
<reference evidence="4 5" key="1">
    <citation type="journal article" date="2022" name="Syst. Appl. Microbiol.">
        <title>Pseudomonas alliivorans sp. nov., a plant-pathogenic bacterium isolated from onion foliage in Georgia, USA.</title>
        <authorList>
            <person name="Zhao M."/>
            <person name="Tyson C."/>
            <person name="Chen H.C."/>
            <person name="Paudel S."/>
            <person name="Gitaitis R."/>
            <person name="Kvitko B."/>
            <person name="Dutta B."/>
        </authorList>
    </citation>
    <scope>NUCLEOTIDE SEQUENCE [LARGE SCALE GENOMIC DNA]</scope>
    <source>
        <strain evidence="4 5">20GA0068</strain>
    </source>
</reference>
<evidence type="ECO:0000259" key="2">
    <source>
        <dbReference type="Pfam" id="PF20178"/>
    </source>
</evidence>
<sequence length="1118" mass="125434">MNDLRSLLRQNALFHPAASLLEMPGVLPMATSPQLKYDTLNASFAFSSPPIHPELGDVSELPAIGQTPEPVDPDLAIERRLQALRKSPGFELMSNSVLLLKACQLDMDAPPRRTYYVRQRLIEYLKEKTGRTLDPDQLHLTFTTQSHPAVDDHGHEHYSLRLSLTELALASFDPQGSMALYKNTLEDIPLSAKATLPSAAEVFEDVMQAWWSRDYAANLERFWNRHHATYRLLSRLSFLDTLARHFARGQISRYGYFLTLDALGLKDFPTDVAALEQRTRGETCEVHMLWIDDEQVPGIFQVRSNVTSHCFIHVLGSQSPVIEYIGTDPGHMAERLVAALNDSTIYEYASHLLKPEKQAAATARTIPVDGDVFAELTKAHELLADQLLEHESFDRFDLLRPVSRCIALASAVDLWQTHPAILDQLPEPATLAAQLMADFLREQHNLEHDPDHVFIAYRRGTSTTPLGDARTPSMQAYTPDETPLSLSEALVNQYRVRSPAGYIDHGGRTVTFLDPTGKGEWAEDRALALDPQAVENHIRTIDFLKLMTERIDTFWDQHKTGIEQALKSTLMTQALIALKQQRLTRSAFDRVVSSLDDFSDTSWYDLSFYVQGSFIDSLHTQHTGLLLLDQPGKPKVLYQAGHPRAFIELADEDALNRYLITAAADETWRETVLRHAPVRYHPRLNYLLKVWSGVKSPNPPVSILRPWTDRFYNPDTYKALQHVLHIQVLDEPPFAFLYRMLKKNALMDAEDRIVTSAQVSLHDWTNRLYHLQMLLAPMSLLLTPALIASLAVEIGITSVSLAAANLPGGRHAEKDQALLTALSLGLLHLSPRTPGLLRAFKKLARPLRQVKPSPVPRPGLTKGIRPQNGQSMAHRKTRLEKFFHTDALLKRWTLSGTPHFGGVPVHAWKLGRRFLLWTSDRGQARTLVVSSHGHYLPWTGTVNIPNGTEIRTYAPHGYELVDPLLHRIVSQRVEPFAISSTAGNTPVAPGPSLTPLVMTDKLIAGTALPGRLKNYTLSKFQTVSNESYNDISHIVRHSNASPFRDQLPPVPMDVLTVRNRFGMPSPTLADLFNMLAAQGIHYDRLLLVHCRCAAISSLLQRAPVYKAPTVKPTIVKMP</sequence>
<feature type="region of interest" description="Disordered" evidence="1">
    <location>
        <begin position="851"/>
        <end position="871"/>
    </location>
</feature>
<feature type="domain" description="Putative adhesin Stv" evidence="3">
    <location>
        <begin position="926"/>
        <end position="1091"/>
    </location>
</feature>